<keyword evidence="9" id="KW-1185">Reference proteome</keyword>
<dbReference type="InterPro" id="IPR023696">
    <property type="entry name" value="Ureohydrolase_dom_sf"/>
</dbReference>
<dbReference type="PANTHER" id="PTHR10625">
    <property type="entry name" value="HISTONE DEACETYLASE HDAC1-RELATED"/>
    <property type="match status" value="1"/>
</dbReference>
<comment type="similarity">
    <text evidence="2">Belongs to the histone deacetylase family.</text>
</comment>
<evidence type="ECO:0000259" key="7">
    <source>
        <dbReference type="Pfam" id="PF00850"/>
    </source>
</evidence>
<dbReference type="Proteomes" id="UP000546257">
    <property type="component" value="Unassembled WGS sequence"/>
</dbReference>
<comment type="caution">
    <text evidence="8">The sequence shown here is derived from an EMBL/GenBank/DDBJ whole genome shotgun (WGS) entry which is preliminary data.</text>
</comment>
<reference evidence="8 9" key="1">
    <citation type="submission" date="2020-08" db="EMBL/GenBank/DDBJ databases">
        <authorList>
            <person name="Seo M.-J."/>
        </authorList>
    </citation>
    <scope>NUCLEOTIDE SEQUENCE [LARGE SCALE GENOMIC DNA]</scope>
    <source>
        <strain evidence="8 9">MBLA0160</strain>
    </source>
</reference>
<evidence type="ECO:0000256" key="1">
    <source>
        <dbReference type="ARBA" id="ARBA00001947"/>
    </source>
</evidence>
<dbReference type="AlphaFoldDB" id="A0A7J9SHQ9"/>
<protein>
    <submittedName>
        <fullName evidence="8">Class II histone deacetylase</fullName>
    </submittedName>
</protein>
<dbReference type="Gene3D" id="3.40.800.20">
    <property type="entry name" value="Histone deacetylase domain"/>
    <property type="match status" value="1"/>
</dbReference>
<evidence type="ECO:0000256" key="6">
    <source>
        <dbReference type="SAM" id="MobiDB-lite"/>
    </source>
</evidence>
<evidence type="ECO:0000256" key="5">
    <source>
        <dbReference type="ARBA" id="ARBA00022833"/>
    </source>
</evidence>
<keyword evidence="3" id="KW-0479">Metal-binding</keyword>
<feature type="region of interest" description="Disordered" evidence="6">
    <location>
        <begin position="1"/>
        <end position="31"/>
    </location>
</feature>
<name>A0A7J9SHQ9_9EURY</name>
<evidence type="ECO:0000313" key="8">
    <source>
        <dbReference type="EMBL" id="MBB6646022.1"/>
    </source>
</evidence>
<dbReference type="InterPro" id="IPR000286">
    <property type="entry name" value="HDACs"/>
</dbReference>
<organism evidence="8 9">
    <name type="scientific">Halobellus ruber</name>
    <dbReference type="NCBI Taxonomy" id="2761102"/>
    <lineage>
        <taxon>Archaea</taxon>
        <taxon>Methanobacteriati</taxon>
        <taxon>Methanobacteriota</taxon>
        <taxon>Stenosarchaea group</taxon>
        <taxon>Halobacteria</taxon>
        <taxon>Halobacteriales</taxon>
        <taxon>Haloferacaceae</taxon>
        <taxon>Halobellus</taxon>
    </lineage>
</organism>
<evidence type="ECO:0000256" key="2">
    <source>
        <dbReference type="ARBA" id="ARBA00005947"/>
    </source>
</evidence>
<gene>
    <name evidence="8" type="ORF">H5V44_06935</name>
</gene>
<dbReference type="InterPro" id="IPR023801">
    <property type="entry name" value="His_deacetylse_dom"/>
</dbReference>
<proteinExistence type="inferred from homology"/>
<dbReference type="Pfam" id="PF00850">
    <property type="entry name" value="Hist_deacetyl"/>
    <property type="match status" value="1"/>
</dbReference>
<feature type="domain" description="Histone deacetylase" evidence="7">
    <location>
        <begin position="67"/>
        <end position="359"/>
    </location>
</feature>
<evidence type="ECO:0000313" key="9">
    <source>
        <dbReference type="Proteomes" id="UP000546257"/>
    </source>
</evidence>
<evidence type="ECO:0000256" key="4">
    <source>
        <dbReference type="ARBA" id="ARBA00022801"/>
    </source>
</evidence>
<comment type="cofactor">
    <cofactor evidence="1">
        <name>Zn(2+)</name>
        <dbReference type="ChEBI" id="CHEBI:29105"/>
    </cofactor>
</comment>
<dbReference type="InterPro" id="IPR037138">
    <property type="entry name" value="His_deacetylse_dom_sf"/>
</dbReference>
<dbReference type="PRINTS" id="PR01270">
    <property type="entry name" value="HDASUPER"/>
</dbReference>
<dbReference type="GO" id="GO:0016787">
    <property type="term" value="F:hydrolase activity"/>
    <property type="evidence" value="ECO:0007669"/>
    <property type="project" value="UniProtKB-KW"/>
</dbReference>
<dbReference type="GO" id="GO:0040029">
    <property type="term" value="P:epigenetic regulation of gene expression"/>
    <property type="evidence" value="ECO:0007669"/>
    <property type="project" value="TreeGrafter"/>
</dbReference>
<dbReference type="PANTHER" id="PTHR10625:SF17">
    <property type="entry name" value="HISTONE DEACETYLASE 8"/>
    <property type="match status" value="1"/>
</dbReference>
<keyword evidence="5" id="KW-0862">Zinc</keyword>
<dbReference type="GO" id="GO:0046872">
    <property type="term" value="F:metal ion binding"/>
    <property type="evidence" value="ECO:0007669"/>
    <property type="project" value="UniProtKB-KW"/>
</dbReference>
<sequence>MAYPCHVTSERTGRSAASDPPESRGPGGGGTVTELRVFYDDAALAHVAPGGEFDVPASRRLAVEEPHPDRRERVENVVGILRSELAAETTWTGFDPATPTQLQRVHEPSYVAEIRTWAGEGGGRLTPDTGGNTETYRAALTAAGGAVAAAERAIEADDEVPYALVRPSGHHAQSDRADGFCFFNNVAVAAAHLLATDRADRVAVVDWDVHHANGTQEIFYDRDDALVVSLHQDHDSWDEETHPQACDLTERGTGDGTGYTVNVPLPPGTGDDGYQYAVAELVEPVVASYDPDAVLVSAGQDPGTVDPLGRNAVTKSGFESLGADARRIAADHAGGSLALVQEGGYHLSHVAYATLGVLEGVLDVETGVGDPYANVPGDTRSAKRAVDEAVAAHGDFWPLR</sequence>
<dbReference type="GO" id="GO:0004407">
    <property type="term" value="F:histone deacetylase activity"/>
    <property type="evidence" value="ECO:0007669"/>
    <property type="project" value="TreeGrafter"/>
</dbReference>
<evidence type="ECO:0000256" key="3">
    <source>
        <dbReference type="ARBA" id="ARBA00022723"/>
    </source>
</evidence>
<dbReference type="EMBL" id="JACKXD010000002">
    <property type="protein sequence ID" value="MBB6646022.1"/>
    <property type="molecule type" value="Genomic_DNA"/>
</dbReference>
<accession>A0A7J9SHQ9</accession>
<dbReference type="SUPFAM" id="SSF52768">
    <property type="entry name" value="Arginase/deacetylase"/>
    <property type="match status" value="1"/>
</dbReference>
<keyword evidence="4" id="KW-0378">Hydrolase</keyword>